<dbReference type="GO" id="GO:0004375">
    <property type="term" value="F:glycine dehydrogenase (decarboxylating) activity"/>
    <property type="evidence" value="ECO:0007669"/>
    <property type="project" value="InterPro"/>
</dbReference>
<feature type="domain" description="Glycine cleavage system P-protein N-terminal" evidence="2">
    <location>
        <begin position="28"/>
        <end position="462"/>
    </location>
</feature>
<dbReference type="GO" id="GO:0009116">
    <property type="term" value="P:nucleoside metabolic process"/>
    <property type="evidence" value="ECO:0007669"/>
    <property type="project" value="InterPro"/>
</dbReference>
<dbReference type="NCBIfam" id="NF001696">
    <property type="entry name" value="PRK00451.1"/>
    <property type="match status" value="1"/>
</dbReference>
<accession>A0A919CAN4</accession>
<organism evidence="3 4">
    <name type="scientific">Streptomyces finlayi</name>
    <dbReference type="NCBI Taxonomy" id="67296"/>
    <lineage>
        <taxon>Bacteria</taxon>
        <taxon>Bacillati</taxon>
        <taxon>Actinomycetota</taxon>
        <taxon>Actinomycetes</taxon>
        <taxon>Kitasatosporales</taxon>
        <taxon>Streptomycetaceae</taxon>
        <taxon>Streptomyces</taxon>
    </lineage>
</organism>
<sequence>MTPPENSPDHLHAQAPAHPYIPNAVPAVRQAMLDAVGAAGVEDFYADIPEEIRLRRSLDLPAPLRSEAQLVRHMEQLLTRNTPATRTLSFLGGGCYQHHVPAVVDEVMGRSEFLTAYAGEPYEDHGRFQAMWEYQSLMAELLDVDVVNVPVYDGFQAAGTALRMAGRVTGLRRLLICGDVDPDKLSKIRDYVRPDHDVVLVPTDPATGGADVDAVRSALAEGDVAAVYAEAPSRLGLVDPALPELGELAHDQGALYVVGCNPISLGVLAPPSSYGADLTCGDIQPLGIRMSYGGGNAGFIGANDDLRLVSEYPTRLFGLVPTDVEGEYGFGDVAYDRTSFAQREEGKEWVGTAAALHGIGAGVYLSLMGPHGMREIGETILAHTAYAKQRLAAIPGVEIPYAEAVHFADFPVRFTGGRSTADIHADLRERGIFGGIETAADQALYCVTEVHTKADIDELAAALEEIVK</sequence>
<keyword evidence="1" id="KW-0560">Oxidoreductase</keyword>
<dbReference type="AlphaFoldDB" id="A0A919CAN4"/>
<dbReference type="SUPFAM" id="SSF53383">
    <property type="entry name" value="PLP-dependent transferases"/>
    <property type="match status" value="1"/>
</dbReference>
<dbReference type="EMBL" id="BMVC01000007">
    <property type="protein sequence ID" value="GHC96627.1"/>
    <property type="molecule type" value="Genomic_DNA"/>
</dbReference>
<dbReference type="Gene3D" id="3.40.640.10">
    <property type="entry name" value="Type I PLP-dependent aspartate aminotransferase-like (Major domain)"/>
    <property type="match status" value="1"/>
</dbReference>
<gene>
    <name evidence="3" type="ORF">GCM10010334_36960</name>
</gene>
<dbReference type="InterPro" id="IPR023010">
    <property type="entry name" value="GcvPA"/>
</dbReference>
<evidence type="ECO:0000313" key="4">
    <source>
        <dbReference type="Proteomes" id="UP000638353"/>
    </source>
</evidence>
<evidence type="ECO:0000259" key="2">
    <source>
        <dbReference type="Pfam" id="PF02347"/>
    </source>
</evidence>
<reference evidence="3" key="2">
    <citation type="submission" date="2020-09" db="EMBL/GenBank/DDBJ databases">
        <authorList>
            <person name="Sun Q."/>
            <person name="Ohkuma M."/>
        </authorList>
    </citation>
    <scope>NUCLEOTIDE SEQUENCE</scope>
    <source>
        <strain evidence="3">JCM 4637</strain>
    </source>
</reference>
<dbReference type="RefSeq" id="WP_189824638.1">
    <property type="nucleotide sequence ID" value="NZ_BMVC01000007.1"/>
</dbReference>
<protein>
    <submittedName>
        <fullName evidence="3">Glycine dehydrogenase</fullName>
    </submittedName>
</protein>
<dbReference type="Proteomes" id="UP000638353">
    <property type="component" value="Unassembled WGS sequence"/>
</dbReference>
<proteinExistence type="predicted"/>
<dbReference type="PANTHER" id="PTHR42806:SF1">
    <property type="entry name" value="GLYCINE DEHYDROGENASE (DECARBOXYLATING)"/>
    <property type="match status" value="1"/>
</dbReference>
<dbReference type="InterPro" id="IPR015424">
    <property type="entry name" value="PyrdxlP-dep_Trfase"/>
</dbReference>
<dbReference type="Gene3D" id="3.90.1150.10">
    <property type="entry name" value="Aspartate Aminotransferase, domain 1"/>
    <property type="match status" value="1"/>
</dbReference>
<dbReference type="InterPro" id="IPR015422">
    <property type="entry name" value="PyrdxlP-dep_Trfase_small"/>
</dbReference>
<evidence type="ECO:0000313" key="3">
    <source>
        <dbReference type="EMBL" id="GHC96627.1"/>
    </source>
</evidence>
<name>A0A919CAN4_9ACTN</name>
<dbReference type="InterPro" id="IPR049315">
    <property type="entry name" value="GDC-P_N"/>
</dbReference>
<evidence type="ECO:0000256" key="1">
    <source>
        <dbReference type="ARBA" id="ARBA00023002"/>
    </source>
</evidence>
<comment type="caution">
    <text evidence="3">The sequence shown here is derived from an EMBL/GenBank/DDBJ whole genome shotgun (WGS) entry which is preliminary data.</text>
</comment>
<dbReference type="PANTHER" id="PTHR42806">
    <property type="entry name" value="GLYCINE CLEAVAGE SYSTEM P-PROTEIN"/>
    <property type="match status" value="1"/>
</dbReference>
<dbReference type="Pfam" id="PF02347">
    <property type="entry name" value="GDC-P"/>
    <property type="match status" value="1"/>
</dbReference>
<reference evidence="3" key="1">
    <citation type="journal article" date="2014" name="Int. J. Syst. Evol. Microbiol.">
        <title>Complete genome sequence of Corynebacterium casei LMG S-19264T (=DSM 44701T), isolated from a smear-ripened cheese.</title>
        <authorList>
            <consortium name="US DOE Joint Genome Institute (JGI-PGF)"/>
            <person name="Walter F."/>
            <person name="Albersmeier A."/>
            <person name="Kalinowski J."/>
            <person name="Ruckert C."/>
        </authorList>
    </citation>
    <scope>NUCLEOTIDE SEQUENCE</scope>
    <source>
        <strain evidence="3">JCM 4637</strain>
    </source>
</reference>
<dbReference type="InterPro" id="IPR015421">
    <property type="entry name" value="PyrdxlP-dep_Trfase_major"/>
</dbReference>